<dbReference type="SUPFAM" id="SSF46785">
    <property type="entry name" value="Winged helix' DNA-binding domain"/>
    <property type="match status" value="1"/>
</dbReference>
<reference evidence="5" key="1">
    <citation type="submission" date="2023-02" db="EMBL/GenBank/DDBJ databases">
        <title>Pathogen: clinical or host-associated sample.</title>
        <authorList>
            <person name="Hergert J."/>
            <person name="Casey R."/>
            <person name="Wagner J."/>
            <person name="Young E.L."/>
            <person name="Oakeson K.F."/>
        </authorList>
    </citation>
    <scope>NUCLEOTIDE SEQUENCE</scope>
    <source>
        <strain evidence="5">2022CK-00830</strain>
    </source>
</reference>
<keyword evidence="1" id="KW-0805">Transcription regulation</keyword>
<accession>A0AAX3N4Y0</accession>
<dbReference type="PANTHER" id="PTHR44846">
    <property type="entry name" value="MANNOSYL-D-GLYCERATE TRANSPORT/METABOLISM SYSTEM REPRESSOR MNGR-RELATED"/>
    <property type="match status" value="1"/>
</dbReference>
<evidence type="ECO:0000256" key="2">
    <source>
        <dbReference type="ARBA" id="ARBA00023125"/>
    </source>
</evidence>
<dbReference type="InterPro" id="IPR036388">
    <property type="entry name" value="WH-like_DNA-bd_sf"/>
</dbReference>
<keyword evidence="3" id="KW-0804">Transcription</keyword>
<dbReference type="InterPro" id="IPR050679">
    <property type="entry name" value="Bact_HTH_transcr_reg"/>
</dbReference>
<dbReference type="InterPro" id="IPR036390">
    <property type="entry name" value="WH_DNA-bd_sf"/>
</dbReference>
<evidence type="ECO:0000313" key="6">
    <source>
        <dbReference type="Proteomes" id="UP001220962"/>
    </source>
</evidence>
<dbReference type="Pfam" id="PF07702">
    <property type="entry name" value="UTRA"/>
    <property type="match status" value="1"/>
</dbReference>
<feature type="domain" description="HTH gntR-type" evidence="4">
    <location>
        <begin position="8"/>
        <end position="76"/>
    </location>
</feature>
<evidence type="ECO:0000313" key="5">
    <source>
        <dbReference type="EMBL" id="WDH84632.1"/>
    </source>
</evidence>
<keyword evidence="2" id="KW-0238">DNA-binding</keyword>
<dbReference type="GO" id="GO:0003677">
    <property type="term" value="F:DNA binding"/>
    <property type="evidence" value="ECO:0007669"/>
    <property type="project" value="UniProtKB-KW"/>
</dbReference>
<name>A0AAX3N4Y0_9BACL</name>
<dbReference type="InterPro" id="IPR000524">
    <property type="entry name" value="Tscrpt_reg_HTH_GntR"/>
</dbReference>
<dbReference type="Gene3D" id="1.10.10.10">
    <property type="entry name" value="Winged helix-like DNA-binding domain superfamily/Winged helix DNA-binding domain"/>
    <property type="match status" value="1"/>
</dbReference>
<evidence type="ECO:0000259" key="4">
    <source>
        <dbReference type="PROSITE" id="PS50949"/>
    </source>
</evidence>
<dbReference type="SUPFAM" id="SSF64288">
    <property type="entry name" value="Chorismate lyase-like"/>
    <property type="match status" value="1"/>
</dbReference>
<dbReference type="SMART" id="SM00345">
    <property type="entry name" value="HTH_GNTR"/>
    <property type="match status" value="1"/>
</dbReference>
<dbReference type="EMBL" id="CP118101">
    <property type="protein sequence ID" value="WDH84632.1"/>
    <property type="molecule type" value="Genomic_DNA"/>
</dbReference>
<dbReference type="CDD" id="cd07377">
    <property type="entry name" value="WHTH_GntR"/>
    <property type="match status" value="1"/>
</dbReference>
<dbReference type="InterPro" id="IPR011663">
    <property type="entry name" value="UTRA"/>
</dbReference>
<dbReference type="Gene3D" id="3.40.1410.10">
    <property type="entry name" value="Chorismate lyase-like"/>
    <property type="match status" value="1"/>
</dbReference>
<dbReference type="PANTHER" id="PTHR44846:SF1">
    <property type="entry name" value="MANNOSYL-D-GLYCERATE TRANSPORT_METABOLISM SYSTEM REPRESSOR MNGR-RELATED"/>
    <property type="match status" value="1"/>
</dbReference>
<dbReference type="Proteomes" id="UP001220962">
    <property type="component" value="Chromosome"/>
</dbReference>
<dbReference type="InterPro" id="IPR028978">
    <property type="entry name" value="Chorismate_lyase_/UTRA_dom_sf"/>
</dbReference>
<dbReference type="AlphaFoldDB" id="A0AAX3N4Y0"/>
<gene>
    <name evidence="5" type="ORF">PUW23_10640</name>
</gene>
<dbReference type="PROSITE" id="PS50949">
    <property type="entry name" value="HTH_GNTR"/>
    <property type="match status" value="1"/>
</dbReference>
<dbReference type="SMART" id="SM00866">
    <property type="entry name" value="UTRA"/>
    <property type="match status" value="1"/>
</dbReference>
<evidence type="ECO:0000256" key="1">
    <source>
        <dbReference type="ARBA" id="ARBA00023015"/>
    </source>
</evidence>
<sequence length="238" mass="27426">MSLSRKKGPLYLQLKKIIRDRIVHGQYPVGTLIPSEPQLEQEFAVSKMTVRNAIKELQQEGYVLKQSGVGTTVLRNSVAPQLSKGKQFTEILVEQGETIYKRLVGKKMEQNSPDSEAHALFGDRCLCLERLYLLNDQPFIYYEHRLPLGLAEAEDWNVGDEFSLYEWLEDHHLVAEQYRDQFTVAPLSARIASELGMSEGDVVLRRQRFTYTEDGRAVEWSIGYYNTMLSPYIVNYQL</sequence>
<evidence type="ECO:0000256" key="3">
    <source>
        <dbReference type="ARBA" id="ARBA00023163"/>
    </source>
</evidence>
<protein>
    <submittedName>
        <fullName evidence="5">GntR family transcriptional regulator</fullName>
    </submittedName>
</protein>
<dbReference type="GO" id="GO:0045892">
    <property type="term" value="P:negative regulation of DNA-templated transcription"/>
    <property type="evidence" value="ECO:0007669"/>
    <property type="project" value="TreeGrafter"/>
</dbReference>
<organism evidence="5 6">
    <name type="scientific">Paenibacillus urinalis</name>
    <dbReference type="NCBI Taxonomy" id="521520"/>
    <lineage>
        <taxon>Bacteria</taxon>
        <taxon>Bacillati</taxon>
        <taxon>Bacillota</taxon>
        <taxon>Bacilli</taxon>
        <taxon>Bacillales</taxon>
        <taxon>Paenibacillaceae</taxon>
        <taxon>Paenibacillus</taxon>
    </lineage>
</organism>
<proteinExistence type="predicted"/>
<dbReference type="GO" id="GO:0003700">
    <property type="term" value="F:DNA-binding transcription factor activity"/>
    <property type="evidence" value="ECO:0007669"/>
    <property type="project" value="InterPro"/>
</dbReference>
<dbReference type="Pfam" id="PF00392">
    <property type="entry name" value="GntR"/>
    <property type="match status" value="1"/>
</dbReference>
<dbReference type="PRINTS" id="PR00035">
    <property type="entry name" value="HTHGNTR"/>
</dbReference>